<feature type="compositionally biased region" description="Polar residues" evidence="1">
    <location>
        <begin position="374"/>
        <end position="386"/>
    </location>
</feature>
<dbReference type="OrthoDB" id="3235847at2759"/>
<gene>
    <name evidence="3" type="ORF">HYPSUDRAFT_67099</name>
</gene>
<feature type="compositionally biased region" description="Low complexity" evidence="1">
    <location>
        <begin position="324"/>
        <end position="335"/>
    </location>
</feature>
<protein>
    <submittedName>
        <fullName evidence="3">Uncharacterized protein</fullName>
    </submittedName>
</protein>
<dbReference type="Proteomes" id="UP000054270">
    <property type="component" value="Unassembled WGS sequence"/>
</dbReference>
<feature type="transmembrane region" description="Helical" evidence="2">
    <location>
        <begin position="95"/>
        <end position="115"/>
    </location>
</feature>
<dbReference type="EMBL" id="KN817550">
    <property type="protein sequence ID" value="KJA22427.1"/>
    <property type="molecule type" value="Genomic_DNA"/>
</dbReference>
<sequence>MAPLPTSLVSLEDIWAHQSYAGFVALNSGVALGIVLWDYIQLLPEERSLYDNLRGPEWHSPAPWAFVILRYSAIVSAICSVLFSSVRMGNCQIAMSIGQVASIIVVASSGALFCCRLGAMWDYKKTPIGICVAACVLMTGSWIAVATQHKMTSSGPDLPFGTNCQTVHLPAWSPVSYALSAAFNCLIFIMVLERMINIGTMVATNTGWTLINRACLVYTLFATLSGVVVLVVYASESPTDLLKRTAAPYLVLVQMAMGARVFLNLRLHNGIITRVEESNQFTAKNWTYGDADKAPQDSGSGLNPNAPPAAAEVRSMETYLTTTTLTVPDTPETQTSFAESASYYDSPRSPRNAEAATDDGRGEGGPRRVDSVRSFVTASTRATMETDTVPEIPHIPRRVRVGSVKSSSSSASHRSSPRRKPVPSVRSFETGSTRVTSADAPPRPPRRVERMDSFKYFATTSNLKADELKSTWHGI</sequence>
<organism evidence="3 4">
    <name type="scientific">Hypholoma sublateritium (strain FD-334 SS-4)</name>
    <dbReference type="NCBI Taxonomy" id="945553"/>
    <lineage>
        <taxon>Eukaryota</taxon>
        <taxon>Fungi</taxon>
        <taxon>Dikarya</taxon>
        <taxon>Basidiomycota</taxon>
        <taxon>Agaricomycotina</taxon>
        <taxon>Agaricomycetes</taxon>
        <taxon>Agaricomycetidae</taxon>
        <taxon>Agaricales</taxon>
        <taxon>Agaricineae</taxon>
        <taxon>Strophariaceae</taxon>
        <taxon>Hypholoma</taxon>
    </lineage>
</organism>
<feature type="transmembrane region" description="Helical" evidence="2">
    <location>
        <begin position="175"/>
        <end position="193"/>
    </location>
</feature>
<reference evidence="4" key="1">
    <citation type="submission" date="2014-04" db="EMBL/GenBank/DDBJ databases">
        <title>Evolutionary Origins and Diversification of the Mycorrhizal Mutualists.</title>
        <authorList>
            <consortium name="DOE Joint Genome Institute"/>
            <consortium name="Mycorrhizal Genomics Consortium"/>
            <person name="Kohler A."/>
            <person name="Kuo A."/>
            <person name="Nagy L.G."/>
            <person name="Floudas D."/>
            <person name="Copeland A."/>
            <person name="Barry K.W."/>
            <person name="Cichocki N."/>
            <person name="Veneault-Fourrey C."/>
            <person name="LaButti K."/>
            <person name="Lindquist E.A."/>
            <person name="Lipzen A."/>
            <person name="Lundell T."/>
            <person name="Morin E."/>
            <person name="Murat C."/>
            <person name="Riley R."/>
            <person name="Ohm R."/>
            <person name="Sun H."/>
            <person name="Tunlid A."/>
            <person name="Henrissat B."/>
            <person name="Grigoriev I.V."/>
            <person name="Hibbett D.S."/>
            <person name="Martin F."/>
        </authorList>
    </citation>
    <scope>NUCLEOTIDE SEQUENCE [LARGE SCALE GENOMIC DNA]</scope>
    <source>
        <strain evidence="4">FD-334 SS-4</strain>
    </source>
</reference>
<evidence type="ECO:0000313" key="4">
    <source>
        <dbReference type="Proteomes" id="UP000054270"/>
    </source>
</evidence>
<proteinExistence type="predicted"/>
<keyword evidence="2" id="KW-0812">Transmembrane</keyword>
<feature type="transmembrane region" description="Helical" evidence="2">
    <location>
        <begin position="246"/>
        <end position="265"/>
    </location>
</feature>
<accession>A0A0D2L682</accession>
<feature type="region of interest" description="Disordered" evidence="1">
    <location>
        <begin position="288"/>
        <end position="311"/>
    </location>
</feature>
<feature type="transmembrane region" description="Helical" evidence="2">
    <location>
        <begin position="20"/>
        <end position="40"/>
    </location>
</feature>
<evidence type="ECO:0000256" key="2">
    <source>
        <dbReference type="SAM" id="Phobius"/>
    </source>
</evidence>
<name>A0A0D2L682_HYPSF</name>
<feature type="transmembrane region" description="Helical" evidence="2">
    <location>
        <begin position="127"/>
        <end position="145"/>
    </location>
</feature>
<evidence type="ECO:0000313" key="3">
    <source>
        <dbReference type="EMBL" id="KJA22427.1"/>
    </source>
</evidence>
<dbReference type="AlphaFoldDB" id="A0A0D2L682"/>
<keyword evidence="4" id="KW-1185">Reference proteome</keyword>
<keyword evidence="2" id="KW-0472">Membrane</keyword>
<evidence type="ECO:0000256" key="1">
    <source>
        <dbReference type="SAM" id="MobiDB-lite"/>
    </source>
</evidence>
<keyword evidence="2" id="KW-1133">Transmembrane helix</keyword>
<feature type="transmembrane region" description="Helical" evidence="2">
    <location>
        <begin position="61"/>
        <end position="83"/>
    </location>
</feature>
<feature type="region of interest" description="Disordered" evidence="1">
    <location>
        <begin position="324"/>
        <end position="451"/>
    </location>
</feature>
<feature type="compositionally biased region" description="Basic and acidic residues" evidence="1">
    <location>
        <begin position="358"/>
        <end position="371"/>
    </location>
</feature>
<feature type="transmembrane region" description="Helical" evidence="2">
    <location>
        <begin position="214"/>
        <end position="234"/>
    </location>
</feature>
<feature type="compositionally biased region" description="Polar residues" evidence="1">
    <location>
        <begin position="427"/>
        <end position="436"/>
    </location>
</feature>
<feature type="compositionally biased region" description="Low complexity" evidence="1">
    <location>
        <begin position="401"/>
        <end position="414"/>
    </location>
</feature>